<sequence length="328" mass="36757">MALKDVGSGLNVLDQGDLDAGREPNGLDQGDGVVGSGLNDLNQGLGDDNVSNMLCESAGDVFQGLNFSWIDRLIDEDNYETDVENNGSEWVNRERLVSDDDEDEIVSIKNNFKIVTRNISNRTVISEDLQQSVVGANNINLFKEENTYLAIEGQYSGEDVEYLYSSDVCSFEIDSDSDSVCKKFGKIFFYGSTVEPMFELGMVFESQQQLRDALCAYAVAHKFDFKKWALKKIRGNVVHDLNRLFDYVFALRSVDPNGTFDLMVERPTAVESPKFRRFYVCFSALKEGFKKFCSPVISLDGCYLKRSLKGEILAAVGRDSNDQIFPIV</sequence>
<reference evidence="1 2" key="1">
    <citation type="journal article" date="2024" name="G3 (Bethesda)">
        <title>Genome assembly of Hibiscus sabdariffa L. provides insights into metabolisms of medicinal natural products.</title>
        <authorList>
            <person name="Kim T."/>
        </authorList>
    </citation>
    <scope>NUCLEOTIDE SEQUENCE [LARGE SCALE GENOMIC DNA]</scope>
    <source>
        <strain evidence="1">TK-2024</strain>
        <tissue evidence="1">Old leaves</tissue>
    </source>
</reference>
<gene>
    <name evidence="1" type="ORF">V6N12_061108</name>
</gene>
<dbReference type="EMBL" id="JBBPBM010000021">
    <property type="protein sequence ID" value="KAK8548190.1"/>
    <property type="molecule type" value="Genomic_DNA"/>
</dbReference>
<protein>
    <submittedName>
        <fullName evidence="1">Uncharacterized protein</fullName>
    </submittedName>
</protein>
<keyword evidence="2" id="KW-1185">Reference proteome</keyword>
<dbReference type="Proteomes" id="UP001472677">
    <property type="component" value="Unassembled WGS sequence"/>
</dbReference>
<evidence type="ECO:0000313" key="2">
    <source>
        <dbReference type="Proteomes" id="UP001472677"/>
    </source>
</evidence>
<dbReference type="PANTHER" id="PTHR31973">
    <property type="entry name" value="POLYPROTEIN, PUTATIVE-RELATED"/>
    <property type="match status" value="1"/>
</dbReference>
<organism evidence="1 2">
    <name type="scientific">Hibiscus sabdariffa</name>
    <name type="common">roselle</name>
    <dbReference type="NCBI Taxonomy" id="183260"/>
    <lineage>
        <taxon>Eukaryota</taxon>
        <taxon>Viridiplantae</taxon>
        <taxon>Streptophyta</taxon>
        <taxon>Embryophyta</taxon>
        <taxon>Tracheophyta</taxon>
        <taxon>Spermatophyta</taxon>
        <taxon>Magnoliopsida</taxon>
        <taxon>eudicotyledons</taxon>
        <taxon>Gunneridae</taxon>
        <taxon>Pentapetalae</taxon>
        <taxon>rosids</taxon>
        <taxon>malvids</taxon>
        <taxon>Malvales</taxon>
        <taxon>Malvaceae</taxon>
        <taxon>Malvoideae</taxon>
        <taxon>Hibiscus</taxon>
    </lineage>
</organism>
<comment type="caution">
    <text evidence="1">The sequence shown here is derived from an EMBL/GenBank/DDBJ whole genome shotgun (WGS) entry which is preliminary data.</text>
</comment>
<proteinExistence type="predicted"/>
<accession>A0ABR2DW32</accession>
<evidence type="ECO:0000313" key="1">
    <source>
        <dbReference type="EMBL" id="KAK8548190.1"/>
    </source>
</evidence>
<dbReference type="PANTHER" id="PTHR31973:SF189">
    <property type="entry name" value="TRANSPOSASE, MUDR, PLANT, MULE TRANSPOSASE DOMAIN PROTEIN-RELATED"/>
    <property type="match status" value="1"/>
</dbReference>
<name>A0ABR2DW32_9ROSI</name>